<evidence type="ECO:0000313" key="4">
    <source>
        <dbReference type="Proteomes" id="UP000290540"/>
    </source>
</evidence>
<feature type="domain" description="Alpha/beta hydrolase fold-3" evidence="2">
    <location>
        <begin position="83"/>
        <end position="297"/>
    </location>
</feature>
<gene>
    <name evidence="3" type="ORF">BFJ63_vAg16573</name>
</gene>
<dbReference type="Proteomes" id="UP000290540">
    <property type="component" value="Unassembled WGS sequence"/>
</dbReference>
<evidence type="ECO:0000259" key="2">
    <source>
        <dbReference type="Pfam" id="PF07859"/>
    </source>
</evidence>
<protein>
    <recommendedName>
        <fullName evidence="2">Alpha/beta hydrolase fold-3 domain-containing protein</fullName>
    </recommendedName>
</protein>
<dbReference type="SUPFAM" id="SSF53474">
    <property type="entry name" value="alpha/beta-Hydrolases"/>
    <property type="match status" value="1"/>
</dbReference>
<reference evidence="3 4" key="1">
    <citation type="submission" date="2016-12" db="EMBL/GenBank/DDBJ databases">
        <title>Draft genome sequence of Fusarium oxysporum causing rot on Narcissus.</title>
        <authorList>
            <person name="Armitage A.D."/>
            <person name="Taylor A."/>
            <person name="Clarkson J.P."/>
            <person name="Harrison R.J."/>
            <person name="Jackson A.C."/>
        </authorList>
    </citation>
    <scope>NUCLEOTIDE SEQUENCE [LARGE SCALE GENOMIC DNA]</scope>
    <source>
        <strain evidence="3 4">N139</strain>
    </source>
</reference>
<dbReference type="PANTHER" id="PTHR48081:SF8">
    <property type="entry name" value="ALPHA_BETA HYDROLASE FOLD-3 DOMAIN-CONTAINING PROTEIN-RELATED"/>
    <property type="match status" value="1"/>
</dbReference>
<organism evidence="3 4">
    <name type="scientific">Fusarium oxysporum f. sp. narcissi</name>
    <dbReference type="NCBI Taxonomy" id="451672"/>
    <lineage>
        <taxon>Eukaryota</taxon>
        <taxon>Fungi</taxon>
        <taxon>Dikarya</taxon>
        <taxon>Ascomycota</taxon>
        <taxon>Pezizomycotina</taxon>
        <taxon>Sordariomycetes</taxon>
        <taxon>Hypocreomycetidae</taxon>
        <taxon>Hypocreales</taxon>
        <taxon>Nectriaceae</taxon>
        <taxon>Fusarium</taxon>
        <taxon>Fusarium oxysporum species complex</taxon>
    </lineage>
</organism>
<dbReference type="InterPro" id="IPR050300">
    <property type="entry name" value="GDXG_lipolytic_enzyme"/>
</dbReference>
<dbReference type="InterPro" id="IPR029058">
    <property type="entry name" value="AB_hydrolase_fold"/>
</dbReference>
<dbReference type="GO" id="GO:0016787">
    <property type="term" value="F:hydrolase activity"/>
    <property type="evidence" value="ECO:0007669"/>
    <property type="project" value="UniProtKB-KW"/>
</dbReference>
<sequence>MTREYAKSWLEIEKSLGGIRPVLQGSAEETREQFNGLMQILEPQYPSPTSTVTATDGTFGNIKFCIYSPFEPEHDGPLPLGTYFHPGGFVIGQCLADEVFCRAIAQKTESIIMAIQYRLAPEHKVPCQLEDALAAVKWAHDNAGRIGGDVTKLYVLGALAGAGLAFSVARKVALAQTALEPGAIKGIVALSPYTLHPRFVPEAYKLSHNSYRDNKDNVPMIDAASLSGFFDAANLEQNDRDYFIALDRASHQYLPPTYISACEIDPLRDDGKIMVQSLRDSSVPVKTDHYSGLPHCF</sequence>
<comment type="caution">
    <text evidence="3">The sequence shown here is derived from an EMBL/GenBank/DDBJ whole genome shotgun (WGS) entry which is preliminary data.</text>
</comment>
<dbReference type="InterPro" id="IPR013094">
    <property type="entry name" value="AB_hydrolase_3"/>
</dbReference>
<evidence type="ECO:0000313" key="3">
    <source>
        <dbReference type="EMBL" id="RYC80536.1"/>
    </source>
</evidence>
<name>A0A4V1RY66_FUSOX</name>
<dbReference type="AlphaFoldDB" id="A0A4V1RY66"/>
<dbReference type="EMBL" id="MQTW01000359">
    <property type="protein sequence ID" value="RYC80536.1"/>
    <property type="molecule type" value="Genomic_DNA"/>
</dbReference>
<keyword evidence="1" id="KW-0378">Hydrolase</keyword>
<evidence type="ECO:0000256" key="1">
    <source>
        <dbReference type="ARBA" id="ARBA00022801"/>
    </source>
</evidence>
<dbReference type="Gene3D" id="3.40.50.1820">
    <property type="entry name" value="alpha/beta hydrolase"/>
    <property type="match status" value="1"/>
</dbReference>
<proteinExistence type="predicted"/>
<dbReference type="Pfam" id="PF07859">
    <property type="entry name" value="Abhydrolase_3"/>
    <property type="match status" value="1"/>
</dbReference>
<dbReference type="PANTHER" id="PTHR48081">
    <property type="entry name" value="AB HYDROLASE SUPERFAMILY PROTEIN C4A8.06C"/>
    <property type="match status" value="1"/>
</dbReference>
<accession>A0A4V1RY66</accession>